<proteinExistence type="inferred from homology"/>
<dbReference type="Gene3D" id="1.10.150.130">
    <property type="match status" value="1"/>
</dbReference>
<evidence type="ECO:0000256" key="2">
    <source>
        <dbReference type="ARBA" id="ARBA00022908"/>
    </source>
</evidence>
<evidence type="ECO:0000256" key="1">
    <source>
        <dbReference type="ARBA" id="ARBA00008857"/>
    </source>
</evidence>
<dbReference type="GO" id="GO:0003677">
    <property type="term" value="F:DNA binding"/>
    <property type="evidence" value="ECO:0007669"/>
    <property type="project" value="UniProtKB-KW"/>
</dbReference>
<dbReference type="GO" id="GO:0006310">
    <property type="term" value="P:DNA recombination"/>
    <property type="evidence" value="ECO:0007669"/>
    <property type="project" value="UniProtKB-KW"/>
</dbReference>
<keyword evidence="2" id="KW-0229">DNA integration</keyword>
<organism evidence="7 8">
    <name type="scientific">Mesosutterella multiformis</name>
    <dbReference type="NCBI Taxonomy" id="2259133"/>
    <lineage>
        <taxon>Bacteria</taxon>
        <taxon>Pseudomonadati</taxon>
        <taxon>Pseudomonadota</taxon>
        <taxon>Betaproteobacteria</taxon>
        <taxon>Burkholderiales</taxon>
        <taxon>Sutterellaceae</taxon>
        <taxon>Mesosutterella</taxon>
    </lineage>
</organism>
<protein>
    <submittedName>
        <fullName evidence="7">Bacteriophage P4 integrase</fullName>
    </submittedName>
</protein>
<evidence type="ECO:0000256" key="5">
    <source>
        <dbReference type="SAM" id="MobiDB-lite"/>
    </source>
</evidence>
<dbReference type="Pfam" id="PF13356">
    <property type="entry name" value="Arm-DNA-bind_3"/>
    <property type="match status" value="1"/>
</dbReference>
<dbReference type="PANTHER" id="PTHR30629">
    <property type="entry name" value="PROPHAGE INTEGRASE"/>
    <property type="match status" value="1"/>
</dbReference>
<evidence type="ECO:0000256" key="3">
    <source>
        <dbReference type="ARBA" id="ARBA00023125"/>
    </source>
</evidence>
<dbReference type="InterPro" id="IPR038488">
    <property type="entry name" value="Integrase_DNA-bd_sf"/>
</dbReference>
<reference evidence="7 8" key="1">
    <citation type="journal article" date="2018" name="Int. J. Syst. Evol. Microbiol.">
        <title>Mesosutterella multiformis gen. nov., sp. nov., a member of the family Sutterellaceae and Sutterella megalosphaeroides sp. nov., isolated from human faeces.</title>
        <authorList>
            <person name="Sakamoto M."/>
            <person name="Ikeyama N."/>
            <person name="Kunihiro T."/>
            <person name="Iino T."/>
            <person name="Yuki M."/>
            <person name="Ohkuma M."/>
        </authorList>
    </citation>
    <scope>NUCLEOTIDE SEQUENCE [LARGE SCALE GENOMIC DNA]</scope>
    <source>
        <strain evidence="7 8">4NBBH2</strain>
    </source>
</reference>
<evidence type="ECO:0000259" key="6">
    <source>
        <dbReference type="Pfam" id="PF13356"/>
    </source>
</evidence>
<dbReference type="GO" id="GO:0015074">
    <property type="term" value="P:DNA integration"/>
    <property type="evidence" value="ECO:0007669"/>
    <property type="project" value="UniProtKB-KW"/>
</dbReference>
<dbReference type="Gene3D" id="3.30.160.390">
    <property type="entry name" value="Integrase, DNA-binding domain"/>
    <property type="match status" value="1"/>
</dbReference>
<comment type="caution">
    <text evidence="7">The sequence shown here is derived from an EMBL/GenBank/DDBJ whole genome shotgun (WGS) entry which is preliminary data.</text>
</comment>
<evidence type="ECO:0000313" key="7">
    <source>
        <dbReference type="EMBL" id="GBO92956.1"/>
    </source>
</evidence>
<comment type="similarity">
    <text evidence="1">Belongs to the 'phage' integrase family.</text>
</comment>
<keyword evidence="4" id="KW-0233">DNA recombination</keyword>
<evidence type="ECO:0000313" key="8">
    <source>
        <dbReference type="Proteomes" id="UP000266091"/>
    </source>
</evidence>
<feature type="compositionally biased region" description="Basic and acidic residues" evidence="5">
    <location>
        <begin position="86"/>
        <end position="95"/>
    </location>
</feature>
<dbReference type="Proteomes" id="UP000266091">
    <property type="component" value="Unassembled WGS sequence"/>
</dbReference>
<dbReference type="InterPro" id="IPR013762">
    <property type="entry name" value="Integrase-like_cat_sf"/>
</dbReference>
<dbReference type="PANTHER" id="PTHR30629:SF2">
    <property type="entry name" value="PROPHAGE INTEGRASE INTS-RELATED"/>
    <property type="match status" value="1"/>
</dbReference>
<dbReference type="OrthoDB" id="9775880at2"/>
<dbReference type="Gene3D" id="1.10.443.10">
    <property type="entry name" value="Intergrase catalytic core"/>
    <property type="match status" value="1"/>
</dbReference>
<sequence length="453" mass="51887">MRVANRMTDKRLKALTADASCGIVPGLYVGVRKLKDGTYARYFLLRDRGLKRVFTLGKYPEMSLAEAFEKGLRWRKLIAEGIDPSEQEKASRDALRPSPAPQKEEDALTFEKLIWKWIEFNTKRGRWKNAEKSRDLVWDGFFRNHIPKEIRDCPVVDLKPQMFCDALGEKWGTMIDTPERILSDAKRAIDWAIRSEMIPPMVNPCQVVDGRLGDLLPLNRPEGGHEPALPPKRMPAFFKALMQLVPVSQTARCLAFAILTSARNTTAREATWGEIQQDDDGRWLHVIPRARMKVKSEKIPFDRKTPLCPEAVQLLESAPRVGRSPDSYIFPNVNKGRNSPFSRDSVRALIKRMHDKQKRIDGIGWVDPDQFHAKTGKPRIVTLHGLARATFNTWAKDAKGYSHKPFSRDLRESCLDHRNESYQCAYDREQALGDMREVYDAWGKFCMSLVHVG</sequence>
<accession>A0A401LL07</accession>
<name>A0A388S9N6_9BURK</name>
<accession>A0A388S9N6</accession>
<dbReference type="SUPFAM" id="SSF56349">
    <property type="entry name" value="DNA breaking-rejoining enzymes"/>
    <property type="match status" value="1"/>
</dbReference>
<gene>
    <name evidence="7" type="ORF">MESMUL_03100</name>
</gene>
<evidence type="ECO:0000256" key="4">
    <source>
        <dbReference type="ARBA" id="ARBA00023172"/>
    </source>
</evidence>
<dbReference type="InterPro" id="IPR050808">
    <property type="entry name" value="Phage_Integrase"/>
</dbReference>
<dbReference type="EMBL" id="BGZJ01000001">
    <property type="protein sequence ID" value="GBO92956.1"/>
    <property type="molecule type" value="Genomic_DNA"/>
</dbReference>
<dbReference type="InterPro" id="IPR025166">
    <property type="entry name" value="Integrase_DNA_bind_dom"/>
</dbReference>
<dbReference type="AlphaFoldDB" id="A0A388S9N6"/>
<dbReference type="InterPro" id="IPR011010">
    <property type="entry name" value="DNA_brk_join_enz"/>
</dbReference>
<keyword evidence="3" id="KW-0238">DNA-binding</keyword>
<feature type="domain" description="Integrase DNA-binding" evidence="6">
    <location>
        <begin position="8"/>
        <end position="90"/>
    </location>
</feature>
<dbReference type="InterPro" id="IPR010998">
    <property type="entry name" value="Integrase_recombinase_N"/>
</dbReference>
<keyword evidence="8" id="KW-1185">Reference proteome</keyword>
<feature type="region of interest" description="Disordered" evidence="5">
    <location>
        <begin position="85"/>
        <end position="104"/>
    </location>
</feature>